<organism evidence="1 2">
    <name type="scientific">Melia azedarach</name>
    <name type="common">Chinaberry tree</name>
    <dbReference type="NCBI Taxonomy" id="155640"/>
    <lineage>
        <taxon>Eukaryota</taxon>
        <taxon>Viridiplantae</taxon>
        <taxon>Streptophyta</taxon>
        <taxon>Embryophyta</taxon>
        <taxon>Tracheophyta</taxon>
        <taxon>Spermatophyta</taxon>
        <taxon>Magnoliopsida</taxon>
        <taxon>eudicotyledons</taxon>
        <taxon>Gunneridae</taxon>
        <taxon>Pentapetalae</taxon>
        <taxon>rosids</taxon>
        <taxon>malvids</taxon>
        <taxon>Sapindales</taxon>
        <taxon>Meliaceae</taxon>
        <taxon>Melia</taxon>
    </lineage>
</organism>
<sequence>MYGKVELAQEVMKNNNNIAMIPDNDGTLPIHVAAWIGHKEMVDFLYQKSRHLLEEDSKAELFVSCIERGLYDIASQMLTDYPNLATAEDTDNETALDVLARKNLKEVEKIVPEMYREVRNKEGFTPRALFLKEHQELRKNGEKWMKETANACIVIVVATLTATVAFAAALTVPGGNNQNTGFPIFIEKATFQVFAISDAVSLLFSLTSMTTFLNIFISRYAEEDMLWRLPRKFYIGMLALLISLVALVAMFSTISFIFFNKKSLWAAIVVAIVAPTPLYMLLLRNIGHTVYDVFLMTYNFYSPVQQGRNIGFFQPEASGQHEERKISKLKNQLSCCTNV</sequence>
<protein>
    <submittedName>
        <fullName evidence="1">Ankyrin repeat</fullName>
    </submittedName>
</protein>
<evidence type="ECO:0000313" key="2">
    <source>
        <dbReference type="Proteomes" id="UP001164539"/>
    </source>
</evidence>
<comment type="caution">
    <text evidence="1">The sequence shown here is derived from an EMBL/GenBank/DDBJ whole genome shotgun (WGS) entry which is preliminary data.</text>
</comment>
<name>A0ACC1WTG9_MELAZ</name>
<proteinExistence type="predicted"/>
<dbReference type="EMBL" id="CM051406">
    <property type="protein sequence ID" value="KAJ4702501.1"/>
    <property type="molecule type" value="Genomic_DNA"/>
</dbReference>
<keyword evidence="2" id="KW-1185">Reference proteome</keyword>
<gene>
    <name evidence="1" type="ORF">OWV82_022549</name>
</gene>
<accession>A0ACC1WTG9</accession>
<evidence type="ECO:0000313" key="1">
    <source>
        <dbReference type="EMBL" id="KAJ4702501.1"/>
    </source>
</evidence>
<dbReference type="Proteomes" id="UP001164539">
    <property type="component" value="Chromosome 13"/>
</dbReference>
<reference evidence="1 2" key="1">
    <citation type="journal article" date="2023" name="Science">
        <title>Complex scaffold remodeling in plant triterpene biosynthesis.</title>
        <authorList>
            <person name="De La Pena R."/>
            <person name="Hodgson H."/>
            <person name="Liu J.C."/>
            <person name="Stephenson M.J."/>
            <person name="Martin A.C."/>
            <person name="Owen C."/>
            <person name="Harkess A."/>
            <person name="Leebens-Mack J."/>
            <person name="Jimenez L.E."/>
            <person name="Osbourn A."/>
            <person name="Sattely E.S."/>
        </authorList>
    </citation>
    <scope>NUCLEOTIDE SEQUENCE [LARGE SCALE GENOMIC DNA]</scope>
    <source>
        <strain evidence="2">cv. JPN11</strain>
        <tissue evidence="1">Leaf</tissue>
    </source>
</reference>